<sequence length="156" mass="17277">YLLIDQNSTLMKRNMASLLDALAIVRSPDKTPAAPFAGMNIILFGDLFDFPPLAGSPNVLYRSINVNKHSATRCVLFDRFRTVVTLCEQHRTQDTDWAALLENIRMDCCTVNDVSVLRSLILGGPNTPDFSTPAWFDVTLTSPCISVVAAWNQMAI</sequence>
<name>A0AAD7P1Q6_9AGAR</name>
<feature type="non-terminal residue" evidence="1">
    <location>
        <position position="1"/>
    </location>
</feature>
<proteinExistence type="predicted"/>
<reference evidence="1" key="1">
    <citation type="submission" date="2023-03" db="EMBL/GenBank/DDBJ databases">
        <title>Massive genome expansion in bonnet fungi (Mycena s.s.) driven by repeated elements and novel gene families across ecological guilds.</title>
        <authorList>
            <consortium name="Lawrence Berkeley National Laboratory"/>
            <person name="Harder C.B."/>
            <person name="Miyauchi S."/>
            <person name="Viragh M."/>
            <person name="Kuo A."/>
            <person name="Thoen E."/>
            <person name="Andreopoulos B."/>
            <person name="Lu D."/>
            <person name="Skrede I."/>
            <person name="Drula E."/>
            <person name="Henrissat B."/>
            <person name="Morin E."/>
            <person name="Kohler A."/>
            <person name="Barry K."/>
            <person name="LaButti K."/>
            <person name="Morin E."/>
            <person name="Salamov A."/>
            <person name="Lipzen A."/>
            <person name="Mereny Z."/>
            <person name="Hegedus B."/>
            <person name="Baldrian P."/>
            <person name="Stursova M."/>
            <person name="Weitz H."/>
            <person name="Taylor A."/>
            <person name="Grigoriev I.V."/>
            <person name="Nagy L.G."/>
            <person name="Martin F."/>
            <person name="Kauserud H."/>
        </authorList>
    </citation>
    <scope>NUCLEOTIDE SEQUENCE</scope>
    <source>
        <strain evidence="1">CBHHK188m</strain>
    </source>
</reference>
<evidence type="ECO:0000313" key="1">
    <source>
        <dbReference type="EMBL" id="KAJ7783948.1"/>
    </source>
</evidence>
<organism evidence="1 2">
    <name type="scientific">Mycena maculata</name>
    <dbReference type="NCBI Taxonomy" id="230809"/>
    <lineage>
        <taxon>Eukaryota</taxon>
        <taxon>Fungi</taxon>
        <taxon>Dikarya</taxon>
        <taxon>Basidiomycota</taxon>
        <taxon>Agaricomycotina</taxon>
        <taxon>Agaricomycetes</taxon>
        <taxon>Agaricomycetidae</taxon>
        <taxon>Agaricales</taxon>
        <taxon>Marasmiineae</taxon>
        <taxon>Mycenaceae</taxon>
        <taxon>Mycena</taxon>
    </lineage>
</organism>
<evidence type="ECO:0000313" key="2">
    <source>
        <dbReference type="Proteomes" id="UP001215280"/>
    </source>
</evidence>
<evidence type="ECO:0008006" key="3">
    <source>
        <dbReference type="Google" id="ProtNLM"/>
    </source>
</evidence>
<comment type="caution">
    <text evidence="1">The sequence shown here is derived from an EMBL/GenBank/DDBJ whole genome shotgun (WGS) entry which is preliminary data.</text>
</comment>
<dbReference type="AlphaFoldDB" id="A0AAD7P1Q6"/>
<feature type="non-terminal residue" evidence="1">
    <location>
        <position position="156"/>
    </location>
</feature>
<dbReference type="Proteomes" id="UP001215280">
    <property type="component" value="Unassembled WGS sequence"/>
</dbReference>
<gene>
    <name evidence="1" type="ORF">DFH07DRAFT_691644</name>
</gene>
<keyword evidence="2" id="KW-1185">Reference proteome</keyword>
<accession>A0AAD7P1Q6</accession>
<protein>
    <recommendedName>
        <fullName evidence="3">ATP-dependent DNA helicase</fullName>
    </recommendedName>
</protein>
<dbReference type="EMBL" id="JARJLG010000002">
    <property type="protein sequence ID" value="KAJ7783948.1"/>
    <property type="molecule type" value="Genomic_DNA"/>
</dbReference>